<dbReference type="Proteomes" id="UP001464378">
    <property type="component" value="Unassembled WGS sequence"/>
</dbReference>
<feature type="domain" description="N-acetyltransferase" evidence="1">
    <location>
        <begin position="6"/>
        <end position="151"/>
    </location>
</feature>
<dbReference type="SUPFAM" id="SSF55729">
    <property type="entry name" value="Acyl-CoA N-acyltransferases (Nat)"/>
    <property type="match status" value="1"/>
</dbReference>
<organism evidence="2 3">
    <name type="scientific">Pseudoflavonifractor intestinihominis</name>
    <dbReference type="NCBI Taxonomy" id="3133171"/>
    <lineage>
        <taxon>Bacteria</taxon>
        <taxon>Bacillati</taxon>
        <taxon>Bacillota</taxon>
        <taxon>Clostridia</taxon>
        <taxon>Eubacteriales</taxon>
        <taxon>Oscillospiraceae</taxon>
        <taxon>Pseudoflavonifractor</taxon>
    </lineage>
</organism>
<evidence type="ECO:0000313" key="3">
    <source>
        <dbReference type="Proteomes" id="UP001464378"/>
    </source>
</evidence>
<name>A0ABV1E4J9_9FIRM</name>
<gene>
    <name evidence="2" type="ORF">WMO64_02005</name>
</gene>
<dbReference type="PANTHER" id="PTHR43792">
    <property type="entry name" value="GNAT FAMILY, PUTATIVE (AFU_ORTHOLOGUE AFUA_3G00765)-RELATED-RELATED"/>
    <property type="match status" value="1"/>
</dbReference>
<comment type="caution">
    <text evidence="2">The sequence shown here is derived from an EMBL/GenBank/DDBJ whole genome shotgun (WGS) entry which is preliminary data.</text>
</comment>
<keyword evidence="3" id="KW-1185">Reference proteome</keyword>
<dbReference type="InterPro" id="IPR016181">
    <property type="entry name" value="Acyl_CoA_acyltransferase"/>
</dbReference>
<dbReference type="InterPro" id="IPR051531">
    <property type="entry name" value="N-acetyltransferase"/>
</dbReference>
<protein>
    <submittedName>
        <fullName evidence="2">GNAT family N-acetyltransferase</fullName>
    </submittedName>
</protein>
<accession>A0ABV1E4J9</accession>
<dbReference type="PROSITE" id="PS51186">
    <property type="entry name" value="GNAT"/>
    <property type="match status" value="1"/>
</dbReference>
<dbReference type="Pfam" id="PF13302">
    <property type="entry name" value="Acetyltransf_3"/>
    <property type="match status" value="1"/>
</dbReference>
<dbReference type="RefSeq" id="WP_349230832.1">
    <property type="nucleotide sequence ID" value="NZ_JBBMFK010000002.1"/>
</dbReference>
<reference evidence="2 3" key="1">
    <citation type="submission" date="2024-03" db="EMBL/GenBank/DDBJ databases">
        <title>Human intestinal bacterial collection.</title>
        <authorList>
            <person name="Pauvert C."/>
            <person name="Hitch T.C.A."/>
            <person name="Clavel T."/>
        </authorList>
    </citation>
    <scope>NUCLEOTIDE SEQUENCE [LARGE SCALE GENOMIC DNA]</scope>
    <source>
        <strain evidence="2 3">CLA-AP-H29</strain>
    </source>
</reference>
<dbReference type="InterPro" id="IPR000182">
    <property type="entry name" value="GNAT_dom"/>
</dbReference>
<evidence type="ECO:0000259" key="1">
    <source>
        <dbReference type="PROSITE" id="PS51186"/>
    </source>
</evidence>
<dbReference type="Gene3D" id="3.40.630.30">
    <property type="match status" value="1"/>
</dbReference>
<evidence type="ECO:0000313" key="2">
    <source>
        <dbReference type="EMBL" id="MEQ2442240.1"/>
    </source>
</evidence>
<dbReference type="EMBL" id="JBBMFK010000002">
    <property type="protein sequence ID" value="MEQ2442240.1"/>
    <property type="molecule type" value="Genomic_DNA"/>
</dbReference>
<proteinExistence type="predicted"/>
<sequence>MHTARLRIRKFQAEDLDDLYDLLSDEDVMKYLEAPYTREAAKVFLHRCGLAEAPLIYAVEDCSGTFAGYVIYHPYDAASYEIGWVLRKSQWGKGYAGELTRCLVEDARNRTDNLVIECLPAQTATGQIARKNGFSFVGNIDGLDIYRLPLKQKQP</sequence>